<evidence type="ECO:0000313" key="3">
    <source>
        <dbReference type="Proteomes" id="UP001056500"/>
    </source>
</evidence>
<dbReference type="RefSeq" id="WP_251872288.1">
    <property type="nucleotide sequence ID" value="NZ_CP098755.1"/>
</dbReference>
<organism evidence="2 3">
    <name type="scientific">Brevibacillus ruminantium</name>
    <dbReference type="NCBI Taxonomy" id="2950604"/>
    <lineage>
        <taxon>Bacteria</taxon>
        <taxon>Bacillati</taxon>
        <taxon>Bacillota</taxon>
        <taxon>Bacilli</taxon>
        <taxon>Bacillales</taxon>
        <taxon>Paenibacillaceae</taxon>
        <taxon>Brevibacillus</taxon>
    </lineage>
</organism>
<feature type="compositionally biased region" description="Basic and acidic residues" evidence="1">
    <location>
        <begin position="48"/>
        <end position="62"/>
    </location>
</feature>
<evidence type="ECO:0000313" key="2">
    <source>
        <dbReference type="EMBL" id="USG65193.1"/>
    </source>
</evidence>
<sequence length="236" mass="25883">MKLWPTPQARDYRSADNQDSPRVARKAEQGWSPNLNDAVKLWPTPRANDAEKRGDINADDPRNGLPAAVKLWPTPAAQDAKNATLPPSQIDRDTVPGAVMREMKLWPTPTASQDWKPIRPLAPSEANGTHGTMLVGAVGDTEPHNVGGQLNPAWVECLMGFPIGWTDLDCDELDESWIDTPRWPAGIGQEQHEWEPPRVATGVKDRVARLKALGNAVVPAQVYPILAAIKQVHEAI</sequence>
<evidence type="ECO:0000256" key="1">
    <source>
        <dbReference type="SAM" id="MobiDB-lite"/>
    </source>
</evidence>
<gene>
    <name evidence="2" type="ORF">NDK47_24220</name>
</gene>
<name>A0ABY4WDQ5_9BACL</name>
<dbReference type="EMBL" id="CP098755">
    <property type="protein sequence ID" value="USG65193.1"/>
    <property type="molecule type" value="Genomic_DNA"/>
</dbReference>
<proteinExistence type="predicted"/>
<reference evidence="2" key="1">
    <citation type="submission" date="2022-06" db="EMBL/GenBank/DDBJ databases">
        <title>Genome sequencing of Brevibacillus sp. BB3-R1.</title>
        <authorList>
            <person name="Heo J."/>
            <person name="Lee D."/>
            <person name="Won M."/>
            <person name="Han B.-H."/>
            <person name="Hong S.-B."/>
            <person name="Kwon S.-W."/>
        </authorList>
    </citation>
    <scope>NUCLEOTIDE SEQUENCE</scope>
    <source>
        <strain evidence="2">BB3-R1</strain>
    </source>
</reference>
<keyword evidence="3" id="KW-1185">Reference proteome</keyword>
<accession>A0ABY4WDQ5</accession>
<protein>
    <recommendedName>
        <fullName evidence="4">DNA (cytosine-5-)-methyltransferase</fullName>
    </recommendedName>
</protein>
<feature type="region of interest" description="Disordered" evidence="1">
    <location>
        <begin position="1"/>
        <end position="62"/>
    </location>
</feature>
<evidence type="ECO:0008006" key="4">
    <source>
        <dbReference type="Google" id="ProtNLM"/>
    </source>
</evidence>
<dbReference type="Proteomes" id="UP001056500">
    <property type="component" value="Chromosome"/>
</dbReference>